<organism evidence="1 2">
    <name type="scientific">Caproiciproducens galactitolivorans</name>
    <dbReference type="NCBI Taxonomy" id="642589"/>
    <lineage>
        <taxon>Bacteria</taxon>
        <taxon>Bacillati</taxon>
        <taxon>Bacillota</taxon>
        <taxon>Clostridia</taxon>
        <taxon>Eubacteriales</taxon>
        <taxon>Acutalibacteraceae</taxon>
        <taxon>Caproiciproducens</taxon>
    </lineage>
</organism>
<evidence type="ECO:0000313" key="1">
    <source>
        <dbReference type="EMBL" id="MCY1713384.1"/>
    </source>
</evidence>
<proteinExistence type="predicted"/>
<keyword evidence="2" id="KW-1185">Reference proteome</keyword>
<name>A0ABT4BRE6_9FIRM</name>
<comment type="caution">
    <text evidence="1">The sequence shown here is derived from an EMBL/GenBank/DDBJ whole genome shotgun (WGS) entry which is preliminary data.</text>
</comment>
<evidence type="ECO:0008006" key="3">
    <source>
        <dbReference type="Google" id="ProtNLM"/>
    </source>
</evidence>
<gene>
    <name evidence="1" type="ORF">OUY18_03825</name>
</gene>
<dbReference type="EMBL" id="JAPOHA010000003">
    <property type="protein sequence ID" value="MCY1713384.1"/>
    <property type="molecule type" value="Genomic_DNA"/>
</dbReference>
<sequence length="151" mass="17225">MDNVVNSQRLSDNSIDLNEKLRTSIYLKEDTYLKIDSLIKLKGRNQSRNDVIENAVDFYFGYITSQLNQDYLCGVFGSKMEGLVSNLATRISKGNFRTAVEMDMHTRMMASVIQLNKDEYDKLRIKSIHDVKTTNGSIDILEAANESEDET</sequence>
<dbReference type="RefSeq" id="WP_268057391.1">
    <property type="nucleotide sequence ID" value="NZ_JAPOHA010000003.1"/>
</dbReference>
<dbReference type="Proteomes" id="UP001082703">
    <property type="component" value="Unassembled WGS sequence"/>
</dbReference>
<evidence type="ECO:0000313" key="2">
    <source>
        <dbReference type="Proteomes" id="UP001082703"/>
    </source>
</evidence>
<reference evidence="1 2" key="1">
    <citation type="submission" date="2022-11" db="EMBL/GenBank/DDBJ databases">
        <authorList>
            <person name="Caiyu Z."/>
        </authorList>
    </citation>
    <scope>NUCLEOTIDE SEQUENCE [LARGE SCALE GENOMIC DNA]</scope>
    <source>
        <strain evidence="1 2">YR-4</strain>
    </source>
</reference>
<protein>
    <recommendedName>
        <fullName evidence="3">Ribbon-helix-helix protein CopG domain-containing protein</fullName>
    </recommendedName>
</protein>
<accession>A0ABT4BRE6</accession>